<dbReference type="RefSeq" id="WP_052476847.1">
    <property type="nucleotide sequence ID" value="NZ_JXRR01000013.1"/>
</dbReference>
<dbReference type="OrthoDB" id="9814785at2"/>
<dbReference type="NCBIfam" id="NF041107">
    <property type="entry name" value="RQC_minor_1"/>
    <property type="match status" value="1"/>
</dbReference>
<protein>
    <submittedName>
        <fullName evidence="3">Superfamily II DNA helicase</fullName>
    </submittedName>
</protein>
<evidence type="ECO:0000259" key="1">
    <source>
        <dbReference type="Pfam" id="PF09382"/>
    </source>
</evidence>
<dbReference type="GO" id="GO:0043138">
    <property type="term" value="F:3'-5' DNA helicase activity"/>
    <property type="evidence" value="ECO:0007669"/>
    <property type="project" value="InterPro"/>
</dbReference>
<dbReference type="PATRIC" id="fig|220754.4.peg.1435"/>
<dbReference type="EMBL" id="JXRR01000013">
    <property type="protein sequence ID" value="KIL48374.1"/>
    <property type="molecule type" value="Genomic_DNA"/>
</dbReference>
<dbReference type="Proteomes" id="UP000031972">
    <property type="component" value="Unassembled WGS sequence"/>
</dbReference>
<keyword evidence="3" id="KW-0547">Nucleotide-binding</keyword>
<dbReference type="GO" id="GO:0006260">
    <property type="term" value="P:DNA replication"/>
    <property type="evidence" value="ECO:0007669"/>
    <property type="project" value="InterPro"/>
</dbReference>
<proteinExistence type="predicted"/>
<dbReference type="Pfam" id="PF13451">
    <property type="entry name" value="zf_Tbcl"/>
    <property type="match status" value="1"/>
</dbReference>
<dbReference type="InterPro" id="IPR036390">
    <property type="entry name" value="WH_DNA-bd_sf"/>
</dbReference>
<keyword evidence="3" id="KW-0378">Hydrolase</keyword>
<feature type="domain" description="Probable zinc-binding" evidence="2">
    <location>
        <begin position="206"/>
        <end position="245"/>
    </location>
</feature>
<sequence>MNTAANQLTAEEIKAILRAADAIIYHGGRTLLAKILKGSKEKKVMELKLDQCPVYGFYKTWKLDDILLKIDWMIDHEFLEIRYDRKLPLIVFSRKGWQIQMDQYTDELLDEWRKWVRVGHQNPDMSYLKDRNREMILLLIEKIKESREKAFIPYLEVWGKIDYNKIKQEIRIAIEAINRNEPIDHLAVKAREEAINEALEVEEPVDLMIKCRGCLKRFTFSVGEQQFFKQKGLSFPNRCRKCRKNPIWR</sequence>
<reference evidence="3 4" key="1">
    <citation type="submission" date="2015-01" db="EMBL/GenBank/DDBJ databases">
        <title>Jeotgalibacillus campisalis genome sequencing.</title>
        <authorList>
            <person name="Goh K.M."/>
            <person name="Chan K.-G."/>
            <person name="Yaakop A.S."/>
            <person name="Ee R."/>
            <person name="Gan H.M."/>
            <person name="Chan C.S."/>
        </authorList>
    </citation>
    <scope>NUCLEOTIDE SEQUENCE [LARGE SCALE GENOMIC DNA]</scope>
    <source>
        <strain evidence="3 4">SF-57</strain>
    </source>
</reference>
<comment type="caution">
    <text evidence="3">The sequence shown here is derived from an EMBL/GenBank/DDBJ whole genome shotgun (WGS) entry which is preliminary data.</text>
</comment>
<keyword evidence="4" id="KW-1185">Reference proteome</keyword>
<dbReference type="SUPFAM" id="SSF46785">
    <property type="entry name" value="Winged helix' DNA-binding domain"/>
    <property type="match status" value="1"/>
</dbReference>
<evidence type="ECO:0000259" key="2">
    <source>
        <dbReference type="Pfam" id="PF13451"/>
    </source>
</evidence>
<dbReference type="InterPro" id="IPR036388">
    <property type="entry name" value="WH-like_DNA-bd_sf"/>
</dbReference>
<dbReference type="InterPro" id="IPR018982">
    <property type="entry name" value="RQC_domain"/>
</dbReference>
<keyword evidence="3" id="KW-0347">Helicase</keyword>
<feature type="domain" description="RQC" evidence="1">
    <location>
        <begin position="11"/>
        <end position="98"/>
    </location>
</feature>
<dbReference type="GO" id="GO:0006281">
    <property type="term" value="P:DNA repair"/>
    <property type="evidence" value="ECO:0007669"/>
    <property type="project" value="InterPro"/>
</dbReference>
<dbReference type="AlphaFoldDB" id="A0A0C2S2Z1"/>
<organism evidence="3 4">
    <name type="scientific">Jeotgalibacillus campisalis</name>
    <dbReference type="NCBI Taxonomy" id="220754"/>
    <lineage>
        <taxon>Bacteria</taxon>
        <taxon>Bacillati</taxon>
        <taxon>Bacillota</taxon>
        <taxon>Bacilli</taxon>
        <taxon>Bacillales</taxon>
        <taxon>Caryophanaceae</taxon>
        <taxon>Jeotgalibacillus</taxon>
    </lineage>
</organism>
<accession>A0A0C2S2Z1</accession>
<name>A0A0C2S2Z1_9BACL</name>
<keyword evidence="3" id="KW-0067">ATP-binding</keyword>
<evidence type="ECO:0000313" key="4">
    <source>
        <dbReference type="Proteomes" id="UP000031972"/>
    </source>
</evidence>
<dbReference type="InterPro" id="IPR025306">
    <property type="entry name" value="Zn-bnd_dom_prob"/>
</dbReference>
<gene>
    <name evidence="3" type="ORF">KR50_14100</name>
</gene>
<dbReference type="Gene3D" id="1.10.10.10">
    <property type="entry name" value="Winged helix-like DNA-binding domain superfamily/Winged helix DNA-binding domain"/>
    <property type="match status" value="1"/>
</dbReference>
<evidence type="ECO:0000313" key="3">
    <source>
        <dbReference type="EMBL" id="KIL48374.1"/>
    </source>
</evidence>
<dbReference type="Pfam" id="PF09382">
    <property type="entry name" value="RQC"/>
    <property type="match status" value="1"/>
</dbReference>